<dbReference type="InterPro" id="IPR026353">
    <property type="entry name" value="Hypoxan-DNA_Glyclase"/>
</dbReference>
<dbReference type="CDD" id="cd10032">
    <property type="entry name" value="UDG-F6_HDG"/>
    <property type="match status" value="1"/>
</dbReference>
<dbReference type="InterPro" id="IPR005122">
    <property type="entry name" value="Uracil-DNA_glycosylase-like"/>
</dbReference>
<dbReference type="SMART" id="SM00986">
    <property type="entry name" value="UDG"/>
    <property type="match status" value="1"/>
</dbReference>
<dbReference type="Pfam" id="PF03167">
    <property type="entry name" value="UDG"/>
    <property type="match status" value="1"/>
</dbReference>
<name>A0A2A2ACN6_9BURK</name>
<comment type="caution">
    <text evidence="2">The sequence shown here is derived from an EMBL/GenBank/DDBJ whole genome shotgun (WGS) entry which is preliminary data.</text>
</comment>
<protein>
    <submittedName>
        <fullName evidence="2">DNA-deoxyinosine glycosylase</fullName>
    </submittedName>
</protein>
<dbReference type="Proteomes" id="UP000217999">
    <property type="component" value="Unassembled WGS sequence"/>
</dbReference>
<dbReference type="AlphaFoldDB" id="A0A2A2ACN6"/>
<dbReference type="InterPro" id="IPR036895">
    <property type="entry name" value="Uracil-DNA_glycosylase-like_sf"/>
</dbReference>
<evidence type="ECO:0000313" key="2">
    <source>
        <dbReference type="EMBL" id="PAT36285.1"/>
    </source>
</evidence>
<dbReference type="SUPFAM" id="SSF52141">
    <property type="entry name" value="Uracil-DNA glycosylase-like"/>
    <property type="match status" value="1"/>
</dbReference>
<sequence length="218" mass="23120">MAQRPAPSPAPDSAAPLAPAHCAADASQAATLLHGLAPILDARTRVLVLGSFPGAASLAAGQYYAHPRNQFWPILAALHTPPAWPALPPDYAARRQWLLQQGIGLWDVYASCERQGSLDSAIRNARVNALHSLRQRCPQLALIAHNGGESYRHRRLTEALGLPVLRLPSTSPANASWSFERKLAAWRAALLPALLPTPSPALPTAPGHAPAPTSPASQ</sequence>
<feature type="domain" description="Uracil-DNA glycosylase-like" evidence="1">
    <location>
        <begin position="37"/>
        <end position="190"/>
    </location>
</feature>
<evidence type="ECO:0000313" key="3">
    <source>
        <dbReference type="Proteomes" id="UP000217999"/>
    </source>
</evidence>
<gene>
    <name evidence="2" type="ORF">CK620_01275</name>
</gene>
<accession>A0A2A2ACN6</accession>
<evidence type="ECO:0000259" key="1">
    <source>
        <dbReference type="SMART" id="SM00986"/>
    </source>
</evidence>
<dbReference type="NCBIfam" id="TIGR04274">
    <property type="entry name" value="hypoxanDNAglyco"/>
    <property type="match status" value="1"/>
</dbReference>
<proteinExistence type="predicted"/>
<organism evidence="2 3">
    <name type="scientific">Vandammella animalimorsus</name>
    <dbReference type="NCBI Taxonomy" id="2029117"/>
    <lineage>
        <taxon>Bacteria</taxon>
        <taxon>Pseudomonadati</taxon>
        <taxon>Pseudomonadota</taxon>
        <taxon>Betaproteobacteria</taxon>
        <taxon>Burkholderiales</taxon>
        <taxon>Comamonadaceae</taxon>
        <taxon>Vandammella</taxon>
    </lineage>
</organism>
<dbReference type="SMART" id="SM00987">
    <property type="entry name" value="UreE_C"/>
    <property type="match status" value="1"/>
</dbReference>
<dbReference type="Gene3D" id="3.40.470.10">
    <property type="entry name" value="Uracil-DNA glycosylase-like domain"/>
    <property type="match status" value="1"/>
</dbReference>
<reference evidence="2 3" key="1">
    <citation type="submission" date="2017-08" db="EMBL/GenBank/DDBJ databases">
        <title>WGS of Clinical strains of the CDC Group NO-1 linked to zoonotic infections in humans.</title>
        <authorList>
            <person name="Bernier A.-M."/>
            <person name="Bernard K."/>
        </authorList>
    </citation>
    <scope>NUCLEOTIDE SEQUENCE [LARGE SCALE GENOMIC DNA]</scope>
    <source>
        <strain evidence="2 3">NML03-0146</strain>
    </source>
</reference>
<dbReference type="EMBL" id="NSJF01000001">
    <property type="protein sequence ID" value="PAT36285.1"/>
    <property type="molecule type" value="Genomic_DNA"/>
</dbReference>